<dbReference type="InterPro" id="IPR033922">
    <property type="entry name" value="NAD_bind_Glu_DH"/>
</dbReference>
<feature type="binding site" evidence="5">
    <location>
        <position position="102"/>
    </location>
    <ligand>
        <name>substrate</name>
    </ligand>
</feature>
<dbReference type="InterPro" id="IPR006096">
    <property type="entry name" value="Glu/Leu/Phe/Val/Trp_DH_C"/>
</dbReference>
<feature type="domain" description="Glutamate/phenylalanine/leucine/valine/L-tryptophan dehydrogenase C-terminal" evidence="8">
    <location>
        <begin position="191"/>
        <end position="425"/>
    </location>
</feature>
<dbReference type="InterPro" id="IPR036291">
    <property type="entry name" value="NAD(P)-bd_dom_sf"/>
</dbReference>
<evidence type="ECO:0000256" key="6">
    <source>
        <dbReference type="PIRSR" id="PIRSR000185-3"/>
    </source>
</evidence>
<feature type="binding site" evidence="5">
    <location>
        <position position="78"/>
    </location>
    <ligand>
        <name>substrate</name>
    </ligand>
</feature>
<gene>
    <name evidence="9" type="ORF">AVDCRST_MAG26-4362</name>
</gene>
<dbReference type="PANTHER" id="PTHR11606">
    <property type="entry name" value="GLUTAMATE DEHYDROGENASE"/>
    <property type="match status" value="1"/>
</dbReference>
<evidence type="ECO:0000256" key="7">
    <source>
        <dbReference type="RuleBase" id="RU004417"/>
    </source>
</evidence>
<dbReference type="PRINTS" id="PR00082">
    <property type="entry name" value="GLFDHDRGNASE"/>
</dbReference>
<dbReference type="FunFam" id="3.40.50.10860:FF:000003">
    <property type="entry name" value="Glutamate dehydrogenase"/>
    <property type="match status" value="1"/>
</dbReference>
<proteinExistence type="inferred from homology"/>
<dbReference type="InterPro" id="IPR014362">
    <property type="entry name" value="Glu_DH"/>
</dbReference>
<evidence type="ECO:0000256" key="2">
    <source>
        <dbReference type="ARBA" id="ARBA00023002"/>
    </source>
</evidence>
<dbReference type="Gene3D" id="3.40.50.720">
    <property type="entry name" value="NAD(P)-binding Rossmann-like Domain"/>
    <property type="match status" value="1"/>
</dbReference>
<dbReference type="InterPro" id="IPR046346">
    <property type="entry name" value="Aminoacid_DH-like_N_sf"/>
</dbReference>
<dbReference type="GO" id="GO:0004352">
    <property type="term" value="F:glutamate dehydrogenase (NAD+) activity"/>
    <property type="evidence" value="ECO:0007669"/>
    <property type="project" value="TreeGrafter"/>
</dbReference>
<feature type="active site" description="Proton donor" evidence="4">
    <location>
        <position position="114"/>
    </location>
</feature>
<dbReference type="GO" id="GO:0006538">
    <property type="term" value="P:L-glutamate catabolic process"/>
    <property type="evidence" value="ECO:0007669"/>
    <property type="project" value="TreeGrafter"/>
</dbReference>
<name>A0A6J4K409_9CHLR</name>
<dbReference type="SUPFAM" id="SSF53223">
    <property type="entry name" value="Aminoacid dehydrogenase-like, N-terminal domain"/>
    <property type="match status" value="1"/>
</dbReference>
<dbReference type="InterPro" id="IPR033524">
    <property type="entry name" value="Glu/Leu/Phe/Val_DH_AS"/>
</dbReference>
<accession>A0A6J4K409</accession>
<dbReference type="SUPFAM" id="SSF51735">
    <property type="entry name" value="NAD(P)-binding Rossmann-fold domains"/>
    <property type="match status" value="1"/>
</dbReference>
<feature type="binding site" evidence="5">
    <location>
        <position position="198"/>
    </location>
    <ligand>
        <name>NAD(+)</name>
        <dbReference type="ChEBI" id="CHEBI:57540"/>
    </ligand>
</feature>
<comment type="similarity">
    <text evidence="1 3 7">Belongs to the Glu/Leu/Phe/Val dehydrogenases family.</text>
</comment>
<dbReference type="Gene3D" id="3.40.50.10860">
    <property type="entry name" value="Leucine Dehydrogenase, chain A, domain 1"/>
    <property type="match status" value="1"/>
</dbReference>
<dbReference type="GO" id="GO:0000166">
    <property type="term" value="F:nucleotide binding"/>
    <property type="evidence" value="ECO:0007669"/>
    <property type="project" value="UniProtKB-KW"/>
</dbReference>
<keyword evidence="2 3" id="KW-0560">Oxidoreductase</keyword>
<evidence type="ECO:0000256" key="4">
    <source>
        <dbReference type="PIRSR" id="PIRSR000185-1"/>
    </source>
</evidence>
<evidence type="ECO:0000313" key="9">
    <source>
        <dbReference type="EMBL" id="CAA9294654.1"/>
    </source>
</evidence>
<keyword evidence="5" id="KW-0520">NAD</keyword>
<evidence type="ECO:0000256" key="3">
    <source>
        <dbReference type="PIRNR" id="PIRNR000185"/>
    </source>
</evidence>
<dbReference type="AlphaFoldDB" id="A0A6J4K409"/>
<dbReference type="CDD" id="cd01076">
    <property type="entry name" value="NAD_bind_1_Glu_DH"/>
    <property type="match status" value="1"/>
</dbReference>
<dbReference type="InterPro" id="IPR006095">
    <property type="entry name" value="Glu/Leu/Phe/Val/Trp_DH"/>
</dbReference>
<feature type="binding site" evidence="5">
    <location>
        <position position="229"/>
    </location>
    <ligand>
        <name>NAD(+)</name>
        <dbReference type="ChEBI" id="CHEBI:57540"/>
    </ligand>
</feature>
<feature type="binding site" evidence="5">
    <location>
        <position position="361"/>
    </location>
    <ligand>
        <name>substrate</name>
    </ligand>
</feature>
<reference evidence="9" key="1">
    <citation type="submission" date="2020-02" db="EMBL/GenBank/DDBJ databases">
        <authorList>
            <person name="Meier V. D."/>
        </authorList>
    </citation>
    <scope>NUCLEOTIDE SEQUENCE</scope>
    <source>
        <strain evidence="9">AVDCRST_MAG26</strain>
    </source>
</reference>
<sequence>MMSQQTKMMSEETNPFAIAQHQFDLAADRLDLDVGMRAVLRVPQRELAVNFPVKHDDGSIHVYSGYRVQHNITRGPAKGGIRYHPAVDIDEVRALAMWMTWKCSLVNIPFGGAKGGVVLDPKLLSQNELERLTRRFATEISVIIGPERDIPAPDMNTNAQVMAWFMDTISMNRGYTVPAVVTGKPLGIGGSLGRVDATGRGVSIVTREAAKHLGVRLEKANVVIQGFGNVGSVSAEILAEMGCRIIAVSDVTGGYYNRQGLDIPAMIEHVRASPNRSLAGYEQRGMERTTNAELLELPCDFLIPAALENQITGLNANRIKARILIEAANGPTTPDADEILYDRGVFVVPDILANAGGVTVSYFEWVQGLQEFFWTEEEINERLERIMMRSFATTLELALKERISMRLAAYLVSVKRVAEATVLRGIYP</sequence>
<dbReference type="PANTHER" id="PTHR11606:SF13">
    <property type="entry name" value="GLUTAMATE DEHYDROGENASE 1, MITOCHONDRIAL"/>
    <property type="match status" value="1"/>
</dbReference>
<protein>
    <recommendedName>
        <fullName evidence="3">Glutamate dehydrogenase</fullName>
    </recommendedName>
</protein>
<dbReference type="SMART" id="SM00839">
    <property type="entry name" value="ELFV_dehydrog"/>
    <property type="match status" value="1"/>
</dbReference>
<evidence type="ECO:0000256" key="5">
    <source>
        <dbReference type="PIRSR" id="PIRSR000185-2"/>
    </source>
</evidence>
<dbReference type="PIRSF" id="PIRSF000185">
    <property type="entry name" value="Glu_DH"/>
    <property type="match status" value="1"/>
</dbReference>
<dbReference type="Pfam" id="PF00208">
    <property type="entry name" value="ELFV_dehydrog"/>
    <property type="match status" value="1"/>
</dbReference>
<dbReference type="InterPro" id="IPR006097">
    <property type="entry name" value="Glu/Leu/Phe/Val/Trp_DH_dimer"/>
</dbReference>
<keyword evidence="5" id="KW-0547">Nucleotide-binding</keyword>
<dbReference type="EMBL" id="CADCTK010001032">
    <property type="protein sequence ID" value="CAA9294654.1"/>
    <property type="molecule type" value="Genomic_DNA"/>
</dbReference>
<feature type="site" description="Important for catalysis" evidence="6">
    <location>
        <position position="154"/>
    </location>
</feature>
<dbReference type="Pfam" id="PF02812">
    <property type="entry name" value="ELFV_dehydrog_N"/>
    <property type="match status" value="1"/>
</dbReference>
<dbReference type="PROSITE" id="PS00074">
    <property type="entry name" value="GLFV_DEHYDROGENASE"/>
    <property type="match status" value="1"/>
</dbReference>
<evidence type="ECO:0000259" key="8">
    <source>
        <dbReference type="SMART" id="SM00839"/>
    </source>
</evidence>
<organism evidence="9">
    <name type="scientific">uncultured Chloroflexia bacterium</name>
    <dbReference type="NCBI Taxonomy" id="1672391"/>
    <lineage>
        <taxon>Bacteria</taxon>
        <taxon>Bacillati</taxon>
        <taxon>Chloroflexota</taxon>
        <taxon>Chloroflexia</taxon>
        <taxon>environmental samples</taxon>
    </lineage>
</organism>
<evidence type="ECO:0000256" key="1">
    <source>
        <dbReference type="ARBA" id="ARBA00006382"/>
    </source>
</evidence>